<reference evidence="1" key="2">
    <citation type="journal article" date="2022" name="Microbiol. Resour. Announc.">
        <title>Metagenome Sequencing to Explore Phylogenomics of Terrestrial Cyanobacteria.</title>
        <authorList>
            <person name="Ward R.D."/>
            <person name="Stajich J.E."/>
            <person name="Johansen J.R."/>
            <person name="Huntemann M."/>
            <person name="Clum A."/>
            <person name="Foster B."/>
            <person name="Foster B."/>
            <person name="Roux S."/>
            <person name="Palaniappan K."/>
            <person name="Varghese N."/>
            <person name="Mukherjee S."/>
            <person name="Reddy T.B.K."/>
            <person name="Daum C."/>
            <person name="Copeland A."/>
            <person name="Chen I.A."/>
            <person name="Ivanova N.N."/>
            <person name="Kyrpides N.C."/>
            <person name="Shapiro N."/>
            <person name="Eloe-Fadrosh E.A."/>
            <person name="Pietrasiak N."/>
        </authorList>
    </citation>
    <scope>NUCLEOTIDE SEQUENCE</scope>
    <source>
        <strain evidence="1">GSE-NOS-MK-12-04C</strain>
    </source>
</reference>
<dbReference type="AlphaFoldDB" id="A0A951QSY7"/>
<accession>A0A951QSY7</accession>
<dbReference type="Proteomes" id="UP000729701">
    <property type="component" value="Unassembled WGS sequence"/>
</dbReference>
<dbReference type="Gene3D" id="2.120.10.30">
    <property type="entry name" value="TolB, C-terminal domain"/>
    <property type="match status" value="2"/>
</dbReference>
<protein>
    <submittedName>
        <fullName evidence="1">SBBP repeat-containing protein</fullName>
    </submittedName>
</protein>
<proteinExistence type="predicted"/>
<gene>
    <name evidence="1" type="ORF">KME60_23130</name>
</gene>
<dbReference type="PANTHER" id="PTHR35580">
    <property type="entry name" value="CELL SURFACE GLYCOPROTEIN (S-LAYER PROTEIN)-LIKE PROTEIN"/>
    <property type="match status" value="1"/>
</dbReference>
<dbReference type="PANTHER" id="PTHR35580:SF1">
    <property type="entry name" value="PHYTASE-LIKE DOMAIN-CONTAINING PROTEIN"/>
    <property type="match status" value="1"/>
</dbReference>
<dbReference type="InterPro" id="IPR011042">
    <property type="entry name" value="6-blade_b-propeller_TolB-like"/>
</dbReference>
<dbReference type="Pfam" id="PF06739">
    <property type="entry name" value="SBBP"/>
    <property type="match status" value="4"/>
</dbReference>
<dbReference type="EMBL" id="JAHHGZ010000028">
    <property type="protein sequence ID" value="MBW4670225.1"/>
    <property type="molecule type" value="Genomic_DNA"/>
</dbReference>
<organism evidence="1 2">
    <name type="scientific">Cyanomargarita calcarea GSE-NOS-MK-12-04C</name>
    <dbReference type="NCBI Taxonomy" id="2839659"/>
    <lineage>
        <taxon>Bacteria</taxon>
        <taxon>Bacillati</taxon>
        <taxon>Cyanobacteriota</taxon>
        <taxon>Cyanophyceae</taxon>
        <taxon>Nostocales</taxon>
        <taxon>Cyanomargaritaceae</taxon>
        <taxon>Cyanomargarita</taxon>
    </lineage>
</organism>
<name>A0A951QSY7_9CYAN</name>
<evidence type="ECO:0000313" key="1">
    <source>
        <dbReference type="EMBL" id="MBW4670225.1"/>
    </source>
</evidence>
<dbReference type="InterPro" id="IPR010620">
    <property type="entry name" value="SBBP_repeat"/>
</dbReference>
<comment type="caution">
    <text evidence="1">The sequence shown here is derived from an EMBL/GenBank/DDBJ whole genome shotgun (WGS) entry which is preliminary data.</text>
</comment>
<dbReference type="InterPro" id="IPR052918">
    <property type="entry name" value="Motility_Chemotaxis_Reg"/>
</dbReference>
<evidence type="ECO:0000313" key="2">
    <source>
        <dbReference type="Proteomes" id="UP000729701"/>
    </source>
</evidence>
<reference evidence="1" key="1">
    <citation type="submission" date="2021-05" db="EMBL/GenBank/DDBJ databases">
        <authorList>
            <person name="Pietrasiak N."/>
            <person name="Ward R."/>
            <person name="Stajich J.E."/>
            <person name="Kurbessoian T."/>
        </authorList>
    </citation>
    <scope>NUCLEOTIDE SEQUENCE</scope>
    <source>
        <strain evidence="1">GSE-NOS-MK-12-04C</strain>
    </source>
</reference>
<sequence length="953" mass="102292">MENILTKLESEINASFLRVLNVTTPGSDLFFKGQDTELMWGRSGNDTIVGLNLGADNSDRPQIDFMVGDGDPMSVLMRSQLNWSDRFVLGDWKQLYYADSKGLNFGLKQFASILDFNPKQDIIQLHGISKDYQLVESPVGTAIFWNRGTVPDLIAVLPGVYHLSREANYFQYKGYTPPPGPVIEKTQQLGSVGLDVLLSSATDPNGNLYVAGATSGYEGKVNNAGSNDVLVAKYDNNGNQQWIKQFGTSNADFATNVATDKQGNYYLVGMTKGDLGKPNQGQGNYDVWFAKYDSDGNQQWIEQFGTELIDATFSIKLDDDGNVYLSGFSVNQQQKGLFFQPGVFADKPWVTKYDSNGNQQWFKEFGSASLTFNEAYGVAVSNDGSVYSTGWALGDEFGKNAGLYDVWVAKNDNNGNQQWIKQFGTKDYEFAKAIDIDSQGNVYITGWTLGDLSGKNAGSYDAWVTKYDSNGNQKWIKQFGTDGDDGSFGMKVDSDGNIFLTGYTNNSLAQTNAGSADAWVGKYDTDGNQLWIQQFGTSESDVATSITVDNQGHVFVTGTTEGSFGGINAGSVDSWVAKLNSNSGTLQDFSATPKINQNDNLIGGDRPKNITKTMKNLTATPKLISQNDCLGGDIPKNLTETMQDLTATPKLITQNDSVFDDDIVKSLTGTVPDLSTAPKLLTETSNVIDDTAKSLTGTVPDLSTAPKLLTETSNVIDDTAKSLTGTVPDLSTAPKLLTETSNVIDDTAKSLTGTVPDLSTAPKLLTETSNVIDDTAKSLTGTMEDLSTAPKLLSETSNVIDDSVKSLTGTVPDLSTAPKLLSETSNVIDDSVKSLTGTVPDLSTGTKLLSETSKVIDDTAKSLTGTVPDLSTAPKLLSETNNVIGDSVKSLTGTVPDLSTGTNFDPIAFTSPIISQGIADATNALILNDLLKNSEMTLGLDLSAKNFLAPSNL</sequence>
<dbReference type="SUPFAM" id="SSF63829">
    <property type="entry name" value="Calcium-dependent phosphotriesterase"/>
    <property type="match status" value="1"/>
</dbReference>